<evidence type="ECO:0000313" key="1">
    <source>
        <dbReference type="EMBL" id="QHT01681.1"/>
    </source>
</evidence>
<name>A0A6C0CB75_9ZZZZ</name>
<organism evidence="1">
    <name type="scientific">viral metagenome</name>
    <dbReference type="NCBI Taxonomy" id="1070528"/>
    <lineage>
        <taxon>unclassified sequences</taxon>
        <taxon>metagenomes</taxon>
        <taxon>organismal metagenomes</taxon>
    </lineage>
</organism>
<dbReference type="EMBL" id="MN739379">
    <property type="protein sequence ID" value="QHT01681.1"/>
    <property type="molecule type" value="Genomic_DNA"/>
</dbReference>
<protein>
    <submittedName>
        <fullName evidence="1">Uncharacterized protein</fullName>
    </submittedName>
</protein>
<sequence>MSTDSDPLKPYYDEVGKYYRLKNKYEDIKQKKITELISNKSIDNSQKKQTFAKYKPKCINCKADGGTIFTETPVLLRATCGNRNNPCNLDLSIKRKQFAEINSRILKSSIEVINYKKQIIATKLDFLFNYIEEEKAVELFESLKQQLNNSQESYNNLVNLYNSITNNEELKTMILEKTSEFETYKKQYSEALELYKSSGEVVYLISAIEIHKTKLALIGKDLMNLKYKSCYVEQNEEDKYILYQNNYSPEELIVEIND</sequence>
<reference evidence="1" key="1">
    <citation type="journal article" date="2020" name="Nature">
        <title>Giant virus diversity and host interactions through global metagenomics.</title>
        <authorList>
            <person name="Schulz F."/>
            <person name="Roux S."/>
            <person name="Paez-Espino D."/>
            <person name="Jungbluth S."/>
            <person name="Walsh D.A."/>
            <person name="Denef V.J."/>
            <person name="McMahon K.D."/>
            <person name="Konstantinidis K.T."/>
            <person name="Eloe-Fadrosh E.A."/>
            <person name="Kyrpides N.C."/>
            <person name="Woyke T."/>
        </authorList>
    </citation>
    <scope>NUCLEOTIDE SEQUENCE</scope>
    <source>
        <strain evidence="1">GVMAG-M-3300020523-10</strain>
    </source>
</reference>
<dbReference type="AlphaFoldDB" id="A0A6C0CB75"/>
<proteinExistence type="predicted"/>
<accession>A0A6C0CB75</accession>